<evidence type="ECO:0000256" key="8">
    <source>
        <dbReference type="ARBA" id="ARBA00023012"/>
    </source>
</evidence>
<keyword evidence="9" id="KW-0812">Transmembrane</keyword>
<protein>
    <recommendedName>
        <fullName evidence="2">histidine kinase</fullName>
        <ecNumber evidence="2">2.7.13.3</ecNumber>
    </recommendedName>
</protein>
<evidence type="ECO:0000256" key="7">
    <source>
        <dbReference type="ARBA" id="ARBA00022840"/>
    </source>
</evidence>
<reference evidence="13" key="1">
    <citation type="journal article" date="2019" name="Int. J. Syst. Evol. Microbiol.">
        <title>The Global Catalogue of Microorganisms (GCM) 10K type strain sequencing project: providing services to taxonomists for standard genome sequencing and annotation.</title>
        <authorList>
            <consortium name="The Broad Institute Genomics Platform"/>
            <consortium name="The Broad Institute Genome Sequencing Center for Infectious Disease"/>
            <person name="Wu L."/>
            <person name="Ma J."/>
        </authorList>
    </citation>
    <scope>NUCLEOTIDE SEQUENCE [LARGE SCALE GENOMIC DNA]</scope>
    <source>
        <strain evidence="13">CCM 8749</strain>
    </source>
</reference>
<evidence type="ECO:0000256" key="9">
    <source>
        <dbReference type="SAM" id="Phobius"/>
    </source>
</evidence>
<sequence>MDRILSAIRYVTMVVPFFVTIYLESFDSYAHYVLCLLTMIGLIQLCRWRSELTYYPLRIIEAGAGAWIFFNYEGILFICLYSTLFSVFTSKPNRPQPLLVVVIWGILSYALHDQESVLQWTVHLLFAVICGFCWLLYYAFRQSDHMRGVYDQLRQKHYELEATKLQLAEQSKHISQLAAREERNRISHEIHDDLGHQLIRIKMMSEAAMHVFPTQPHKSAEMFEQVRDQLSSAMERLRSTVRRLKPNEEELQRYSLERLMEELSESSVGPDIQYTIEGAPYPLYPSEEFVLYRNTQEAVSNAVRHGKATRIAIVLRFSSGGVQLTIRNNGAVPDRIDSLGLGLRGMKERVRVFGGKVEIGLTPEFEVRTVLPRNWDAIG</sequence>
<evidence type="ECO:0000256" key="1">
    <source>
        <dbReference type="ARBA" id="ARBA00000085"/>
    </source>
</evidence>
<dbReference type="PANTHER" id="PTHR24421">
    <property type="entry name" value="NITRATE/NITRITE SENSOR PROTEIN NARX-RELATED"/>
    <property type="match status" value="1"/>
</dbReference>
<keyword evidence="9" id="KW-0472">Membrane</keyword>
<keyword evidence="7" id="KW-0067">ATP-binding</keyword>
<dbReference type="Proteomes" id="UP001596250">
    <property type="component" value="Unassembled WGS sequence"/>
</dbReference>
<keyword evidence="8" id="KW-0902">Two-component regulatory system</keyword>
<organism evidence="12 13">
    <name type="scientific">Marinicrinis lubricantis</name>
    <dbReference type="NCBI Taxonomy" id="2086470"/>
    <lineage>
        <taxon>Bacteria</taxon>
        <taxon>Bacillati</taxon>
        <taxon>Bacillota</taxon>
        <taxon>Bacilli</taxon>
        <taxon>Bacillales</taxon>
        <taxon>Paenibacillaceae</taxon>
    </lineage>
</organism>
<name>A0ABW1IQF5_9BACL</name>
<evidence type="ECO:0000256" key="4">
    <source>
        <dbReference type="ARBA" id="ARBA00022679"/>
    </source>
</evidence>
<gene>
    <name evidence="12" type="ORF">ACFPXP_13115</name>
</gene>
<dbReference type="Pfam" id="PF07730">
    <property type="entry name" value="HisKA_3"/>
    <property type="match status" value="1"/>
</dbReference>
<feature type="domain" description="Signal transduction histidine kinase subgroup 3 dimerisation and phosphoacceptor" evidence="11">
    <location>
        <begin position="182"/>
        <end position="248"/>
    </location>
</feature>
<evidence type="ECO:0000256" key="6">
    <source>
        <dbReference type="ARBA" id="ARBA00022777"/>
    </source>
</evidence>
<feature type="transmembrane region" description="Helical" evidence="9">
    <location>
        <begin position="118"/>
        <end position="140"/>
    </location>
</feature>
<dbReference type="InterPro" id="IPR050482">
    <property type="entry name" value="Sensor_HK_TwoCompSys"/>
</dbReference>
<dbReference type="SUPFAM" id="SSF55874">
    <property type="entry name" value="ATPase domain of HSP90 chaperone/DNA topoisomerase II/histidine kinase"/>
    <property type="match status" value="1"/>
</dbReference>
<keyword evidence="9" id="KW-1133">Transmembrane helix</keyword>
<accession>A0ABW1IQF5</accession>
<dbReference type="InterPro" id="IPR036890">
    <property type="entry name" value="HATPase_C_sf"/>
</dbReference>
<dbReference type="EC" id="2.7.13.3" evidence="2"/>
<evidence type="ECO:0000256" key="2">
    <source>
        <dbReference type="ARBA" id="ARBA00012438"/>
    </source>
</evidence>
<evidence type="ECO:0000256" key="5">
    <source>
        <dbReference type="ARBA" id="ARBA00022741"/>
    </source>
</evidence>
<dbReference type="GO" id="GO:0016301">
    <property type="term" value="F:kinase activity"/>
    <property type="evidence" value="ECO:0007669"/>
    <property type="project" value="UniProtKB-KW"/>
</dbReference>
<dbReference type="InterPro" id="IPR003594">
    <property type="entry name" value="HATPase_dom"/>
</dbReference>
<dbReference type="PANTHER" id="PTHR24421:SF10">
    <property type="entry name" value="NITRATE_NITRITE SENSOR PROTEIN NARQ"/>
    <property type="match status" value="1"/>
</dbReference>
<feature type="transmembrane region" description="Helical" evidence="9">
    <location>
        <begin position="7"/>
        <end position="23"/>
    </location>
</feature>
<dbReference type="Gene3D" id="1.20.5.1930">
    <property type="match status" value="1"/>
</dbReference>
<dbReference type="CDD" id="cd16917">
    <property type="entry name" value="HATPase_UhpB-NarQ-NarX-like"/>
    <property type="match status" value="1"/>
</dbReference>
<keyword evidence="4" id="KW-0808">Transferase</keyword>
<comment type="caution">
    <text evidence="12">The sequence shown here is derived from an EMBL/GenBank/DDBJ whole genome shotgun (WGS) entry which is preliminary data.</text>
</comment>
<comment type="catalytic activity">
    <reaction evidence="1">
        <text>ATP + protein L-histidine = ADP + protein N-phospho-L-histidine.</text>
        <dbReference type="EC" id="2.7.13.3"/>
    </reaction>
</comment>
<feature type="transmembrane region" description="Helical" evidence="9">
    <location>
        <begin position="67"/>
        <end position="88"/>
    </location>
</feature>
<dbReference type="RefSeq" id="WP_379894707.1">
    <property type="nucleotide sequence ID" value="NZ_CBCSCT010000043.1"/>
</dbReference>
<dbReference type="Gene3D" id="3.30.565.10">
    <property type="entry name" value="Histidine kinase-like ATPase, C-terminal domain"/>
    <property type="match status" value="1"/>
</dbReference>
<keyword evidence="3" id="KW-0597">Phosphoprotein</keyword>
<evidence type="ECO:0000313" key="12">
    <source>
        <dbReference type="EMBL" id="MFC5987345.1"/>
    </source>
</evidence>
<feature type="transmembrane region" description="Helical" evidence="9">
    <location>
        <begin position="29"/>
        <end position="46"/>
    </location>
</feature>
<feature type="domain" description="Histidine kinase/HSP90-like ATPase" evidence="10">
    <location>
        <begin position="291"/>
        <end position="370"/>
    </location>
</feature>
<dbReference type="Pfam" id="PF02518">
    <property type="entry name" value="HATPase_c"/>
    <property type="match status" value="1"/>
</dbReference>
<keyword evidence="13" id="KW-1185">Reference proteome</keyword>
<dbReference type="InterPro" id="IPR011712">
    <property type="entry name" value="Sig_transdc_His_kin_sub3_dim/P"/>
</dbReference>
<keyword evidence="5" id="KW-0547">Nucleotide-binding</keyword>
<evidence type="ECO:0000256" key="3">
    <source>
        <dbReference type="ARBA" id="ARBA00022553"/>
    </source>
</evidence>
<evidence type="ECO:0000259" key="11">
    <source>
        <dbReference type="Pfam" id="PF07730"/>
    </source>
</evidence>
<keyword evidence="6 12" id="KW-0418">Kinase</keyword>
<evidence type="ECO:0000313" key="13">
    <source>
        <dbReference type="Proteomes" id="UP001596250"/>
    </source>
</evidence>
<evidence type="ECO:0000259" key="10">
    <source>
        <dbReference type="Pfam" id="PF02518"/>
    </source>
</evidence>
<proteinExistence type="predicted"/>
<dbReference type="EMBL" id="JBHSQV010000160">
    <property type="protein sequence ID" value="MFC5987345.1"/>
    <property type="molecule type" value="Genomic_DNA"/>
</dbReference>